<dbReference type="EMBL" id="CAJNOL010003820">
    <property type="protein sequence ID" value="CAF1575019.1"/>
    <property type="molecule type" value="Genomic_DNA"/>
</dbReference>
<dbReference type="AlphaFoldDB" id="A0A815DRE2"/>
<dbReference type="Gene3D" id="3.80.10.10">
    <property type="entry name" value="Ribonuclease Inhibitor"/>
    <property type="match status" value="1"/>
</dbReference>
<evidence type="ECO:0000313" key="3">
    <source>
        <dbReference type="Proteomes" id="UP000663854"/>
    </source>
</evidence>
<gene>
    <name evidence="2" type="ORF">JXQ802_LOCUS45580</name>
    <name evidence="1" type="ORF">PYM288_LOCUS29954</name>
</gene>
<keyword evidence="4" id="KW-1185">Reference proteome</keyword>
<evidence type="ECO:0008006" key="5">
    <source>
        <dbReference type="Google" id="ProtNLM"/>
    </source>
</evidence>
<dbReference type="EMBL" id="CAJNOH010002601">
    <property type="protein sequence ID" value="CAF1301889.1"/>
    <property type="molecule type" value="Genomic_DNA"/>
</dbReference>
<protein>
    <recommendedName>
        <fullName evidence="5">F-box domain-containing protein</fullName>
    </recommendedName>
</protein>
<name>A0A815DRE2_9BILA</name>
<evidence type="ECO:0000313" key="2">
    <source>
        <dbReference type="EMBL" id="CAF1575019.1"/>
    </source>
</evidence>
<accession>A0A815DRE2</accession>
<proteinExistence type="predicted"/>
<organism evidence="1 3">
    <name type="scientific">Rotaria sordida</name>
    <dbReference type="NCBI Taxonomy" id="392033"/>
    <lineage>
        <taxon>Eukaryota</taxon>
        <taxon>Metazoa</taxon>
        <taxon>Spiralia</taxon>
        <taxon>Gnathifera</taxon>
        <taxon>Rotifera</taxon>
        <taxon>Eurotatoria</taxon>
        <taxon>Bdelloidea</taxon>
        <taxon>Philodinida</taxon>
        <taxon>Philodinidae</taxon>
        <taxon>Rotaria</taxon>
    </lineage>
</organism>
<sequence>MYSKIEDLSIELWLEIFTYLKIRHQFNTFLNLNKRLNQILLSYQPHITLKNNDEDTQYILKYVSPYLIHRENVTGLRLENTNKVDLINNEKLLYFPRVATLFLHRLHITKDFLNLFQQNSTYLRYLNISSIVSGDKIMMHQLLEIILSLSNLQTLHLGLRMSMSPIQLRISSKSPIKNLKLIGLNENFFIDRLIILLQYLPYLQSLHIITNQINFISTKNTDNISCTNSISSFTLNIHEFIVSFVQFTNFILRIIPYVQELKIICRSPVQNFDYLNHREWIMFIQSLPNLKKITLDISRSNDIDEQIWNKKCQMLIKLMIKNHIILQIVK</sequence>
<dbReference type="Proteomes" id="UP000663870">
    <property type="component" value="Unassembled WGS sequence"/>
</dbReference>
<dbReference type="Proteomes" id="UP000663854">
    <property type="component" value="Unassembled WGS sequence"/>
</dbReference>
<dbReference type="InterPro" id="IPR032675">
    <property type="entry name" value="LRR_dom_sf"/>
</dbReference>
<evidence type="ECO:0000313" key="1">
    <source>
        <dbReference type="EMBL" id="CAF1301889.1"/>
    </source>
</evidence>
<dbReference type="SUPFAM" id="SSF52047">
    <property type="entry name" value="RNI-like"/>
    <property type="match status" value="1"/>
</dbReference>
<evidence type="ECO:0000313" key="4">
    <source>
        <dbReference type="Proteomes" id="UP000663870"/>
    </source>
</evidence>
<reference evidence="1" key="1">
    <citation type="submission" date="2021-02" db="EMBL/GenBank/DDBJ databases">
        <authorList>
            <person name="Nowell W R."/>
        </authorList>
    </citation>
    <scope>NUCLEOTIDE SEQUENCE</scope>
</reference>
<comment type="caution">
    <text evidence="1">The sequence shown here is derived from an EMBL/GenBank/DDBJ whole genome shotgun (WGS) entry which is preliminary data.</text>
</comment>